<dbReference type="InterPro" id="IPR021649">
    <property type="entry name" value="DUF3247"/>
</dbReference>
<keyword evidence="2" id="KW-1185">Reference proteome</keyword>
<reference evidence="1 2" key="1">
    <citation type="submission" date="2016-08" db="EMBL/GenBank/DDBJ databases">
        <title>Evolution of the type three secretion system and type three effector repertoires in Xanthomonas.</title>
        <authorList>
            <person name="Merda D."/>
            <person name="Briand M."/>
            <person name="Bosis E."/>
            <person name="Rousseau C."/>
            <person name="Portier P."/>
            <person name="Jacques M.-A."/>
            <person name="Fischer-Le Saux M."/>
        </authorList>
    </citation>
    <scope>NUCLEOTIDE SEQUENCE [LARGE SCALE GENOMIC DNA]</scope>
    <source>
        <strain evidence="1 2">CFBP 4691</strain>
    </source>
</reference>
<dbReference type="RefSeq" id="WP_128419642.1">
    <property type="nucleotide sequence ID" value="NZ_CP049017.1"/>
</dbReference>
<name>A0A2S6ZID0_9XANT</name>
<organism evidence="1 2">
    <name type="scientific">Xanthomonas theicola</name>
    <dbReference type="NCBI Taxonomy" id="56464"/>
    <lineage>
        <taxon>Bacteria</taxon>
        <taxon>Pseudomonadati</taxon>
        <taxon>Pseudomonadota</taxon>
        <taxon>Gammaproteobacteria</taxon>
        <taxon>Lysobacterales</taxon>
        <taxon>Lysobacteraceae</taxon>
        <taxon>Xanthomonas</taxon>
    </lineage>
</organism>
<dbReference type="Proteomes" id="UP000239898">
    <property type="component" value="Unassembled WGS sequence"/>
</dbReference>
<dbReference type="Gene3D" id="2.30.30.720">
    <property type="entry name" value="Protein of unknown function (DUF3247)"/>
    <property type="match status" value="1"/>
</dbReference>
<proteinExistence type="predicted"/>
<dbReference type="EMBL" id="MIGX01000020">
    <property type="protein sequence ID" value="PPT91880.1"/>
    <property type="molecule type" value="Genomic_DNA"/>
</dbReference>
<dbReference type="Pfam" id="PF11607">
    <property type="entry name" value="DUF3247"/>
    <property type="match status" value="1"/>
</dbReference>
<accession>A0A2S6ZID0</accession>
<evidence type="ECO:0000313" key="1">
    <source>
        <dbReference type="EMBL" id="PPT91880.1"/>
    </source>
</evidence>
<evidence type="ECO:0000313" key="2">
    <source>
        <dbReference type="Proteomes" id="UP000239898"/>
    </source>
</evidence>
<gene>
    <name evidence="1" type="ORF">XthCFBP4691_06340</name>
</gene>
<protein>
    <recommendedName>
        <fullName evidence="3">DUF3247 domain-containing protein</fullName>
    </recommendedName>
</protein>
<evidence type="ECO:0008006" key="3">
    <source>
        <dbReference type="Google" id="ProtNLM"/>
    </source>
</evidence>
<comment type="caution">
    <text evidence="1">The sequence shown here is derived from an EMBL/GenBank/DDBJ whole genome shotgun (WGS) entry which is preliminary data.</text>
</comment>
<dbReference type="OrthoDB" id="5958099at2"/>
<sequence length="95" mass="10488">MATYADVVHTDPAAIAALQAWLPALPEQAQVLLLDDGSRVGGTVSVRPTLQTFRDREEREGINGLLRLDDPLHPEQQHYVWLDRIGEVQPLAPAP</sequence>
<dbReference type="AlphaFoldDB" id="A0A2S6ZID0"/>